<dbReference type="PANTHER" id="PTHR31569:SF4">
    <property type="entry name" value="SWIM-TYPE DOMAIN-CONTAINING PROTEIN"/>
    <property type="match status" value="1"/>
</dbReference>
<sequence length="185" mass="21715">MDIFTEFFSKKHVVVEYLYRPWIIHKEKFVHAWKNQVQHFGNTSTSAAEGAHAALKRYLQTSTGNLDLVMTRMTQAVENQAREIEAIISKERIRAPHAFRNAHCFEQLIRRVSVFALRKLDVEREWSYECAEKLCSHSFRNVMAMPCAHELLQFGSRHIPLSMIDCHWYLGDTDAFFEEKLRTPV</sequence>
<reference evidence="1" key="1">
    <citation type="journal article" date="2011" name="PLoS Biol.">
        <title>Gene gain and loss during evolution of obligate parasitism in the white rust pathogen of Arabidopsis thaliana.</title>
        <authorList>
            <person name="Kemen E."/>
            <person name="Gardiner A."/>
            <person name="Schultz-Larsen T."/>
            <person name="Kemen A.C."/>
            <person name="Balmuth A.L."/>
            <person name="Robert-Seilaniantz A."/>
            <person name="Bailey K."/>
            <person name="Holub E."/>
            <person name="Studholme D.J."/>
            <person name="Maclean D."/>
            <person name="Jones J.D."/>
        </authorList>
    </citation>
    <scope>NUCLEOTIDE SEQUENCE</scope>
</reference>
<evidence type="ECO:0000313" key="1">
    <source>
        <dbReference type="EMBL" id="CCA20418.1"/>
    </source>
</evidence>
<dbReference type="HOGENOM" id="CLU_1463794_0_0_1"/>
<dbReference type="EMBL" id="FR824139">
    <property type="protein sequence ID" value="CCA20418.1"/>
    <property type="molecule type" value="Genomic_DNA"/>
</dbReference>
<protein>
    <submittedName>
        <fullName evidence="1">Pc21g00130 putative</fullName>
    </submittedName>
</protein>
<name>F0WGQ4_9STRA</name>
<reference evidence="1" key="2">
    <citation type="submission" date="2011-02" db="EMBL/GenBank/DDBJ databases">
        <authorList>
            <person name="MacLean D."/>
        </authorList>
    </citation>
    <scope>NUCLEOTIDE SEQUENCE</scope>
</reference>
<gene>
    <name evidence="1" type="primary">AlNc14C94G5781</name>
    <name evidence="1" type="ORF">ALNC14_065610</name>
</gene>
<dbReference type="PANTHER" id="PTHR31569">
    <property type="entry name" value="SWIM-TYPE DOMAIN-CONTAINING PROTEIN"/>
    <property type="match status" value="1"/>
</dbReference>
<proteinExistence type="predicted"/>
<dbReference type="InterPro" id="IPR052579">
    <property type="entry name" value="Zinc_finger_SWIM"/>
</dbReference>
<dbReference type="AlphaFoldDB" id="F0WGQ4"/>
<organism evidence="1">
    <name type="scientific">Albugo laibachii Nc14</name>
    <dbReference type="NCBI Taxonomy" id="890382"/>
    <lineage>
        <taxon>Eukaryota</taxon>
        <taxon>Sar</taxon>
        <taxon>Stramenopiles</taxon>
        <taxon>Oomycota</taxon>
        <taxon>Peronosporomycetes</taxon>
        <taxon>Albuginales</taxon>
        <taxon>Albuginaceae</taxon>
        <taxon>Albugo</taxon>
    </lineage>
</organism>
<accession>F0WGQ4</accession>